<organism evidence="9 10">
    <name type="scientific">candidate division CSSED10-310 bacterium</name>
    <dbReference type="NCBI Taxonomy" id="2855610"/>
    <lineage>
        <taxon>Bacteria</taxon>
        <taxon>Bacteria division CSSED10-310</taxon>
    </lineage>
</organism>
<dbReference type="Pfam" id="PF00069">
    <property type="entry name" value="Pkinase"/>
    <property type="match status" value="1"/>
</dbReference>
<sequence length="307" mass="34551">MAIFQQRSLLQLAFEPGRKQELSDSQIKAMETGESLPSVEQIEPETPPEISGSTGGYYQRLATLMAEVCQGIQHLHDFGIVHRDIKPGNLMLTRDGQRIILMDLGLAQVKDASMQLTGTSDHFLGTLRYMAPEQMHRKLLEVDHRADVYAVGATVYELACLRPVYVGDTEQELIRQKLQDEPLVPIKANPKIPKDLAAIIESAVQRKPTDRYQTALAMAEDLQAFSENRPVSAKRFGRFHYLKLFAQRNKMLVTTISLSLLVLIAVLTGSAIWNLKERQKAQREAETAQQVSDFLVEGAYKRMGRKC</sequence>
<evidence type="ECO:0000256" key="3">
    <source>
        <dbReference type="ARBA" id="ARBA00022741"/>
    </source>
</evidence>
<feature type="region of interest" description="Disordered" evidence="6">
    <location>
        <begin position="32"/>
        <end position="53"/>
    </location>
</feature>
<feature type="transmembrane region" description="Helical" evidence="7">
    <location>
        <begin position="251"/>
        <end position="273"/>
    </location>
</feature>
<dbReference type="GO" id="GO:0004674">
    <property type="term" value="F:protein serine/threonine kinase activity"/>
    <property type="evidence" value="ECO:0007669"/>
    <property type="project" value="UniProtKB-KW"/>
</dbReference>
<evidence type="ECO:0000259" key="8">
    <source>
        <dbReference type="PROSITE" id="PS50011"/>
    </source>
</evidence>
<keyword evidence="7" id="KW-0812">Transmembrane</keyword>
<protein>
    <submittedName>
        <fullName evidence="9">Serine/threonine protein kinase</fullName>
    </submittedName>
</protein>
<keyword evidence="2" id="KW-0808">Transferase</keyword>
<evidence type="ECO:0000313" key="10">
    <source>
        <dbReference type="Proteomes" id="UP001594351"/>
    </source>
</evidence>
<keyword evidence="1 9" id="KW-0723">Serine/threonine-protein kinase</keyword>
<dbReference type="SMART" id="SM00220">
    <property type="entry name" value="S_TKc"/>
    <property type="match status" value="1"/>
</dbReference>
<evidence type="ECO:0000256" key="6">
    <source>
        <dbReference type="SAM" id="MobiDB-lite"/>
    </source>
</evidence>
<comment type="caution">
    <text evidence="9">The sequence shown here is derived from an EMBL/GenBank/DDBJ whole genome shotgun (WGS) entry which is preliminary data.</text>
</comment>
<dbReference type="EMBL" id="JBHPBY010000047">
    <property type="protein sequence ID" value="MFC1849591.1"/>
    <property type="molecule type" value="Genomic_DNA"/>
</dbReference>
<keyword evidence="5" id="KW-0067">ATP-binding</keyword>
<evidence type="ECO:0000313" key="9">
    <source>
        <dbReference type="EMBL" id="MFC1849591.1"/>
    </source>
</evidence>
<reference evidence="9 10" key="1">
    <citation type="submission" date="2024-09" db="EMBL/GenBank/DDBJ databases">
        <title>Laminarin stimulates single cell rates of sulfate reduction while oxygen inhibits transcriptomic activity in coastal marine sediment.</title>
        <authorList>
            <person name="Lindsay M."/>
            <person name="Orcutt B."/>
            <person name="Emerson D."/>
            <person name="Stepanauskas R."/>
            <person name="D'Angelo T."/>
        </authorList>
    </citation>
    <scope>NUCLEOTIDE SEQUENCE [LARGE SCALE GENOMIC DNA]</scope>
    <source>
        <strain evidence="9">SAG AM-311-K15</strain>
    </source>
</reference>
<dbReference type="PROSITE" id="PS00108">
    <property type="entry name" value="PROTEIN_KINASE_ST"/>
    <property type="match status" value="1"/>
</dbReference>
<dbReference type="InterPro" id="IPR008271">
    <property type="entry name" value="Ser/Thr_kinase_AS"/>
</dbReference>
<keyword evidence="7" id="KW-1133">Transmembrane helix</keyword>
<keyword evidence="3" id="KW-0547">Nucleotide-binding</keyword>
<dbReference type="Gene3D" id="1.10.510.10">
    <property type="entry name" value="Transferase(Phosphotransferase) domain 1"/>
    <property type="match status" value="1"/>
</dbReference>
<dbReference type="CDD" id="cd14014">
    <property type="entry name" value="STKc_PknB_like"/>
    <property type="match status" value="1"/>
</dbReference>
<accession>A0ABV6YTR8</accession>
<keyword evidence="10" id="KW-1185">Reference proteome</keyword>
<dbReference type="InterPro" id="IPR011009">
    <property type="entry name" value="Kinase-like_dom_sf"/>
</dbReference>
<dbReference type="PANTHER" id="PTHR24351">
    <property type="entry name" value="RIBOSOMAL PROTEIN S6 KINASE"/>
    <property type="match status" value="1"/>
</dbReference>
<keyword evidence="7" id="KW-0472">Membrane</keyword>
<dbReference type="InterPro" id="IPR000719">
    <property type="entry name" value="Prot_kinase_dom"/>
</dbReference>
<dbReference type="PROSITE" id="PS50011">
    <property type="entry name" value="PROTEIN_KINASE_DOM"/>
    <property type="match status" value="1"/>
</dbReference>
<evidence type="ECO:0000256" key="7">
    <source>
        <dbReference type="SAM" id="Phobius"/>
    </source>
</evidence>
<evidence type="ECO:0000256" key="4">
    <source>
        <dbReference type="ARBA" id="ARBA00022777"/>
    </source>
</evidence>
<evidence type="ECO:0000256" key="5">
    <source>
        <dbReference type="ARBA" id="ARBA00022840"/>
    </source>
</evidence>
<gene>
    <name evidence="9" type="ORF">ACFL27_05220</name>
</gene>
<name>A0ABV6YTR8_UNCC1</name>
<dbReference type="Proteomes" id="UP001594351">
    <property type="component" value="Unassembled WGS sequence"/>
</dbReference>
<dbReference type="SUPFAM" id="SSF56112">
    <property type="entry name" value="Protein kinase-like (PK-like)"/>
    <property type="match status" value="1"/>
</dbReference>
<proteinExistence type="predicted"/>
<feature type="domain" description="Protein kinase" evidence="8">
    <location>
        <begin position="1"/>
        <end position="226"/>
    </location>
</feature>
<keyword evidence="4 9" id="KW-0418">Kinase</keyword>
<evidence type="ECO:0000256" key="1">
    <source>
        <dbReference type="ARBA" id="ARBA00022527"/>
    </source>
</evidence>
<evidence type="ECO:0000256" key="2">
    <source>
        <dbReference type="ARBA" id="ARBA00022679"/>
    </source>
</evidence>